<comment type="caution">
    <text evidence="1">The sequence shown here is derived from an EMBL/GenBank/DDBJ whole genome shotgun (WGS) entry which is preliminary data.</text>
</comment>
<dbReference type="Proteomes" id="UP000184267">
    <property type="component" value="Unassembled WGS sequence"/>
</dbReference>
<gene>
    <name evidence="1" type="ORF">TRAPUB_11364</name>
</gene>
<proteinExistence type="predicted"/>
<sequence>MVSAHITLLADVWTSPHGPWIQTIMLQVEDDGAVTEEWFIKHPDPFKVLEEEMGDLSDLPDLV</sequence>
<evidence type="ECO:0000313" key="1">
    <source>
        <dbReference type="EMBL" id="OJT12091.1"/>
    </source>
</evidence>
<organism evidence="1 2">
    <name type="scientific">Trametes pubescens</name>
    <name type="common">White-rot fungus</name>
    <dbReference type="NCBI Taxonomy" id="154538"/>
    <lineage>
        <taxon>Eukaryota</taxon>
        <taxon>Fungi</taxon>
        <taxon>Dikarya</taxon>
        <taxon>Basidiomycota</taxon>
        <taxon>Agaricomycotina</taxon>
        <taxon>Agaricomycetes</taxon>
        <taxon>Polyporales</taxon>
        <taxon>Polyporaceae</taxon>
        <taxon>Trametes</taxon>
    </lineage>
</organism>
<dbReference type="EMBL" id="MNAD01000525">
    <property type="protein sequence ID" value="OJT12091.1"/>
    <property type="molecule type" value="Genomic_DNA"/>
</dbReference>
<reference evidence="1 2" key="1">
    <citation type="submission" date="2016-10" db="EMBL/GenBank/DDBJ databases">
        <title>Genome sequence of the basidiomycete white-rot fungus Trametes pubescens.</title>
        <authorList>
            <person name="Makela M.R."/>
            <person name="Granchi Z."/>
            <person name="Peng M."/>
            <person name="De Vries R.P."/>
            <person name="Grigoriev I."/>
            <person name="Riley R."/>
            <person name="Hilden K."/>
        </authorList>
    </citation>
    <scope>NUCLEOTIDE SEQUENCE [LARGE SCALE GENOMIC DNA]</scope>
    <source>
        <strain evidence="1 2">FBCC735</strain>
    </source>
</reference>
<keyword evidence="2" id="KW-1185">Reference proteome</keyword>
<dbReference type="AlphaFoldDB" id="A0A1M2VWW7"/>
<protein>
    <recommendedName>
        <fullName evidence="3">DUF659 domain-containing protein</fullName>
    </recommendedName>
</protein>
<name>A0A1M2VWW7_TRAPU</name>
<evidence type="ECO:0008006" key="3">
    <source>
        <dbReference type="Google" id="ProtNLM"/>
    </source>
</evidence>
<evidence type="ECO:0000313" key="2">
    <source>
        <dbReference type="Proteomes" id="UP000184267"/>
    </source>
</evidence>
<accession>A0A1M2VWW7</accession>